<dbReference type="Proteomes" id="UP000634136">
    <property type="component" value="Unassembled WGS sequence"/>
</dbReference>
<feature type="chain" id="PRO_5032752719" evidence="1">
    <location>
        <begin position="29"/>
        <end position="224"/>
    </location>
</feature>
<dbReference type="Gene3D" id="3.20.20.80">
    <property type="entry name" value="Glycosidases"/>
    <property type="match status" value="2"/>
</dbReference>
<dbReference type="PANTHER" id="PTHR45708">
    <property type="entry name" value="ENDOCHITINASE"/>
    <property type="match status" value="1"/>
</dbReference>
<reference evidence="2" key="1">
    <citation type="submission" date="2020-09" db="EMBL/GenBank/DDBJ databases">
        <title>Genome-Enabled Discovery of Anthraquinone Biosynthesis in Senna tora.</title>
        <authorList>
            <person name="Kang S.-H."/>
            <person name="Pandey R.P."/>
            <person name="Lee C.-M."/>
            <person name="Sim J.-S."/>
            <person name="Jeong J.-T."/>
            <person name="Choi B.-S."/>
            <person name="Jung M."/>
            <person name="Ginzburg D."/>
            <person name="Zhao K."/>
            <person name="Won S.Y."/>
            <person name="Oh T.-J."/>
            <person name="Yu Y."/>
            <person name="Kim N.-H."/>
            <person name="Lee O.R."/>
            <person name="Lee T.-H."/>
            <person name="Bashyal P."/>
            <person name="Kim T.-S."/>
            <person name="Lee W.-H."/>
            <person name="Kawkins C."/>
            <person name="Kim C.-K."/>
            <person name="Kim J.S."/>
            <person name="Ahn B.O."/>
            <person name="Rhee S.Y."/>
            <person name="Sohng J.K."/>
        </authorList>
    </citation>
    <scope>NUCLEOTIDE SEQUENCE</scope>
    <source>
        <tissue evidence="2">Leaf</tissue>
    </source>
</reference>
<dbReference type="PANTHER" id="PTHR45708:SF65">
    <property type="entry name" value="CHITINASE"/>
    <property type="match status" value="1"/>
</dbReference>
<proteinExistence type="predicted"/>
<protein>
    <submittedName>
        <fullName evidence="2">Acidic endochitinase</fullName>
    </submittedName>
</protein>
<organism evidence="2 3">
    <name type="scientific">Senna tora</name>
    <dbReference type="NCBI Taxonomy" id="362788"/>
    <lineage>
        <taxon>Eukaryota</taxon>
        <taxon>Viridiplantae</taxon>
        <taxon>Streptophyta</taxon>
        <taxon>Embryophyta</taxon>
        <taxon>Tracheophyta</taxon>
        <taxon>Spermatophyta</taxon>
        <taxon>Magnoliopsida</taxon>
        <taxon>eudicotyledons</taxon>
        <taxon>Gunneridae</taxon>
        <taxon>Pentapetalae</taxon>
        <taxon>rosids</taxon>
        <taxon>fabids</taxon>
        <taxon>Fabales</taxon>
        <taxon>Fabaceae</taxon>
        <taxon>Caesalpinioideae</taxon>
        <taxon>Cassia clade</taxon>
        <taxon>Senna</taxon>
    </lineage>
</organism>
<evidence type="ECO:0000313" key="2">
    <source>
        <dbReference type="EMBL" id="KAF7813007.1"/>
    </source>
</evidence>
<dbReference type="InterPro" id="IPR017853">
    <property type="entry name" value="GH"/>
</dbReference>
<dbReference type="SUPFAM" id="SSF51445">
    <property type="entry name" value="(Trans)glycosidases"/>
    <property type="match status" value="2"/>
</dbReference>
<feature type="signal peptide" evidence="1">
    <location>
        <begin position="1"/>
        <end position="28"/>
    </location>
</feature>
<dbReference type="GO" id="GO:0004568">
    <property type="term" value="F:chitinase activity"/>
    <property type="evidence" value="ECO:0007669"/>
    <property type="project" value="TreeGrafter"/>
</dbReference>
<name>A0A834W8H6_9FABA</name>
<evidence type="ECO:0000313" key="3">
    <source>
        <dbReference type="Proteomes" id="UP000634136"/>
    </source>
</evidence>
<accession>A0A834W8H6</accession>
<keyword evidence="3" id="KW-1185">Reference proteome</keyword>
<keyword evidence="1" id="KW-0732">Signal</keyword>
<dbReference type="EMBL" id="JAAIUW010000010">
    <property type="protein sequence ID" value="KAF7813007.1"/>
    <property type="molecule type" value="Genomic_DNA"/>
</dbReference>
<evidence type="ECO:0000256" key="1">
    <source>
        <dbReference type="SAM" id="SignalP"/>
    </source>
</evidence>
<sequence>MVSQIYYRGFFPLLFLSLTFFILSSSNAQTCDSTGGIAVYWGQNTGEGTLHDACATGNYKYVVIQYLHIYDDGSYPELKLAGGDTEDLGSDIVYCQSQDIKVLLSHRTRRALRNTYTSTWVMILSWNEWTSKIALPNNTVFLGIPADSYATGGSGYIEPKVLKSQVLPELKKASNYGGVMIYNRYFDSLNGYSDQIKDSVPKSVCDNDSAYNADKKFYGLLRQS</sequence>
<dbReference type="AlphaFoldDB" id="A0A834W8H6"/>
<dbReference type="InterPro" id="IPR050542">
    <property type="entry name" value="Glycosyl_Hydrlase18_Chitinase"/>
</dbReference>
<comment type="caution">
    <text evidence="2">The sequence shown here is derived from an EMBL/GenBank/DDBJ whole genome shotgun (WGS) entry which is preliminary data.</text>
</comment>
<dbReference type="OrthoDB" id="1352224at2759"/>
<gene>
    <name evidence="2" type="ORF">G2W53_033983</name>
</gene>
<dbReference type="GO" id="GO:0005576">
    <property type="term" value="C:extracellular region"/>
    <property type="evidence" value="ECO:0007669"/>
    <property type="project" value="TreeGrafter"/>
</dbReference>